<evidence type="ECO:0000313" key="4">
    <source>
        <dbReference type="Proteomes" id="UP000192596"/>
    </source>
</evidence>
<dbReference type="InParanoid" id="A0A1V8STS0"/>
<protein>
    <recommendedName>
        <fullName evidence="5">Secreted protein</fullName>
    </recommendedName>
</protein>
<gene>
    <name evidence="3" type="ORF">B0A48_12091</name>
</gene>
<comment type="caution">
    <text evidence="3">The sequence shown here is derived from an EMBL/GenBank/DDBJ whole genome shotgun (WGS) entry which is preliminary data.</text>
</comment>
<keyword evidence="2" id="KW-0732">Signal</keyword>
<name>A0A1V8STS0_9PEZI</name>
<sequence length="177" mass="19970">MRTSSAAWAAALAVMSMHGPLTVAQAAPAQPQQERPKYYVPRALEQRQFRNITMPPPETTEPPITSTETVTETMPAPSNDPVMSAYIESLEADGYPEYAPYTEPERVDWVARAYTDDIVHLELCGCYHDFHEHEPFCGELSKQQLAEYYRVADAPVFDSKSDSYEHSDKYTCRNNSA</sequence>
<keyword evidence="4" id="KW-1185">Reference proteome</keyword>
<accession>A0A1V8STS0</accession>
<feature type="region of interest" description="Disordered" evidence="1">
    <location>
        <begin position="53"/>
        <end position="78"/>
    </location>
</feature>
<reference evidence="4" key="1">
    <citation type="submission" date="2017-03" db="EMBL/GenBank/DDBJ databases">
        <title>Genomes of endolithic fungi from Antarctica.</title>
        <authorList>
            <person name="Coleine C."/>
            <person name="Masonjones S."/>
            <person name="Stajich J.E."/>
        </authorList>
    </citation>
    <scope>NUCLEOTIDE SEQUENCE [LARGE SCALE GENOMIC DNA]</scope>
    <source>
        <strain evidence="4">CCFEE 5527</strain>
    </source>
</reference>
<dbReference type="Proteomes" id="UP000192596">
    <property type="component" value="Unassembled WGS sequence"/>
</dbReference>
<evidence type="ECO:0000256" key="1">
    <source>
        <dbReference type="SAM" id="MobiDB-lite"/>
    </source>
</evidence>
<proteinExistence type="predicted"/>
<feature type="compositionally biased region" description="Low complexity" evidence="1">
    <location>
        <begin position="61"/>
        <end position="75"/>
    </location>
</feature>
<organism evidence="3 4">
    <name type="scientific">Cryoendolithus antarcticus</name>
    <dbReference type="NCBI Taxonomy" id="1507870"/>
    <lineage>
        <taxon>Eukaryota</taxon>
        <taxon>Fungi</taxon>
        <taxon>Dikarya</taxon>
        <taxon>Ascomycota</taxon>
        <taxon>Pezizomycotina</taxon>
        <taxon>Dothideomycetes</taxon>
        <taxon>Dothideomycetidae</taxon>
        <taxon>Cladosporiales</taxon>
        <taxon>Cladosporiaceae</taxon>
        <taxon>Cryoendolithus</taxon>
    </lineage>
</organism>
<feature type="signal peptide" evidence="2">
    <location>
        <begin position="1"/>
        <end position="26"/>
    </location>
</feature>
<dbReference type="EMBL" id="NAJO01000027">
    <property type="protein sequence ID" value="OQO02563.1"/>
    <property type="molecule type" value="Genomic_DNA"/>
</dbReference>
<evidence type="ECO:0000256" key="2">
    <source>
        <dbReference type="SAM" id="SignalP"/>
    </source>
</evidence>
<evidence type="ECO:0000313" key="3">
    <source>
        <dbReference type="EMBL" id="OQO02563.1"/>
    </source>
</evidence>
<dbReference type="AlphaFoldDB" id="A0A1V8STS0"/>
<evidence type="ECO:0008006" key="5">
    <source>
        <dbReference type="Google" id="ProtNLM"/>
    </source>
</evidence>
<feature type="chain" id="PRO_5010726990" description="Secreted protein" evidence="2">
    <location>
        <begin position="27"/>
        <end position="177"/>
    </location>
</feature>